<keyword evidence="2" id="KW-1185">Reference proteome</keyword>
<protein>
    <submittedName>
        <fullName evidence="1">Uncharacterized protein</fullName>
    </submittedName>
</protein>
<dbReference type="Proteomes" id="UP001500368">
    <property type="component" value="Unassembled WGS sequence"/>
</dbReference>
<organism evidence="1 2">
    <name type="scientific">Nesterenkonia rhizosphaerae</name>
    <dbReference type="NCBI Taxonomy" id="1348272"/>
    <lineage>
        <taxon>Bacteria</taxon>
        <taxon>Bacillati</taxon>
        <taxon>Actinomycetota</taxon>
        <taxon>Actinomycetes</taxon>
        <taxon>Micrococcales</taxon>
        <taxon>Micrococcaceae</taxon>
        <taxon>Nesterenkonia</taxon>
    </lineage>
</organism>
<dbReference type="RefSeq" id="WP_345476978.1">
    <property type="nucleotide sequence ID" value="NZ_BAABLW010000005.1"/>
</dbReference>
<dbReference type="EMBL" id="BAABLW010000005">
    <property type="protein sequence ID" value="GAA4916684.1"/>
    <property type="molecule type" value="Genomic_DNA"/>
</dbReference>
<accession>A0ABP9FUC0</accession>
<proteinExistence type="predicted"/>
<evidence type="ECO:0000313" key="1">
    <source>
        <dbReference type="EMBL" id="GAA4916684.1"/>
    </source>
</evidence>
<sequence>MKLPRQLPSLTSALLIIVVVLTSLVLVVGRDVSHRLTLAVCTDTGECGAFPQSPPVCQYHGRDRAVARASFAFAQQQPAETARLVQYGDDSASVVVTTEPDVAEVYTFQRWENAQRWVLDHSSALGDVANAAAGPTGQPVRDGYLQMLQLLQLDHQAAITPESTVRNITDPAGEGSAGAVHTDDQGAVTKLSVIIPDGSATPELRGLMDELGMWGFFSYTVELGADLAPRRLKFEGPAVADWSLDQLRSSREYITAVARPEEAPNPQTSPETPSILRSYALDLTRTANEALYREIFAMESVGGAAAPLLTAEDRLSNGERRELYTGIADRIRTDAVLVETGHRIIGSGDVTPDLLSETAKGLVLRDAPVQGPSTRLVDARTADLSIASSRFEPLLTCEVEPDSEGDSS</sequence>
<comment type="caution">
    <text evidence="1">The sequence shown here is derived from an EMBL/GenBank/DDBJ whole genome shotgun (WGS) entry which is preliminary data.</text>
</comment>
<name>A0ABP9FUC0_9MICC</name>
<reference evidence="2" key="1">
    <citation type="journal article" date="2019" name="Int. J. Syst. Evol. Microbiol.">
        <title>The Global Catalogue of Microorganisms (GCM) 10K type strain sequencing project: providing services to taxonomists for standard genome sequencing and annotation.</title>
        <authorList>
            <consortium name="The Broad Institute Genomics Platform"/>
            <consortium name="The Broad Institute Genome Sequencing Center for Infectious Disease"/>
            <person name="Wu L."/>
            <person name="Ma J."/>
        </authorList>
    </citation>
    <scope>NUCLEOTIDE SEQUENCE [LARGE SCALE GENOMIC DNA]</scope>
    <source>
        <strain evidence="2">JCM 19129</strain>
    </source>
</reference>
<evidence type="ECO:0000313" key="2">
    <source>
        <dbReference type="Proteomes" id="UP001500368"/>
    </source>
</evidence>
<gene>
    <name evidence="1" type="ORF">GCM10025790_10040</name>
</gene>